<comment type="caution">
    <text evidence="2">The sequence shown here is derived from an EMBL/GenBank/DDBJ whole genome shotgun (WGS) entry which is preliminary data.</text>
</comment>
<feature type="region of interest" description="Disordered" evidence="1">
    <location>
        <begin position="117"/>
        <end position="161"/>
    </location>
</feature>
<proteinExistence type="predicted"/>
<keyword evidence="3" id="KW-1185">Reference proteome</keyword>
<accession>A0A9P8C7J5</accession>
<organism evidence="2 3">
    <name type="scientific">Amylocarpus encephaloides</name>
    <dbReference type="NCBI Taxonomy" id="45428"/>
    <lineage>
        <taxon>Eukaryota</taxon>
        <taxon>Fungi</taxon>
        <taxon>Dikarya</taxon>
        <taxon>Ascomycota</taxon>
        <taxon>Pezizomycotina</taxon>
        <taxon>Leotiomycetes</taxon>
        <taxon>Helotiales</taxon>
        <taxon>Helotiales incertae sedis</taxon>
        <taxon>Amylocarpus</taxon>
    </lineage>
</organism>
<gene>
    <name evidence="2" type="ORF">BJ875DRAFT_230518</name>
</gene>
<evidence type="ECO:0000313" key="2">
    <source>
        <dbReference type="EMBL" id="KAG9236400.1"/>
    </source>
</evidence>
<dbReference type="AlphaFoldDB" id="A0A9P8C7J5"/>
<name>A0A9P8C7J5_9HELO</name>
<dbReference type="EMBL" id="MU251408">
    <property type="protein sequence ID" value="KAG9236400.1"/>
    <property type="molecule type" value="Genomic_DNA"/>
</dbReference>
<sequence>MILSLPRRAVTPLFRRGVRAVSTLQSNPHIYAFPRSSSPSTHILTLLPTDPPTESLAIGTTTQLPPTTDSLKENHHFLSILEDVLKHHAAEDPMVQGQAAAFASTSGSALGSGGMFFPQQRGKRGVKKAGGGGGTGGDGAGGASSQGGAGGGGRGGWLHVSDARAPPDYGRIAWPEDIFGSLEVDGRGEFVAGDDGTRGCWQSSGSYRVITREGILGLSDYIRGKLIERLREEEQKSVI</sequence>
<reference evidence="2" key="1">
    <citation type="journal article" date="2021" name="IMA Fungus">
        <title>Genomic characterization of three marine fungi, including Emericellopsis atlantica sp. nov. with signatures of a generalist lifestyle and marine biomass degradation.</title>
        <authorList>
            <person name="Hagestad O.C."/>
            <person name="Hou L."/>
            <person name="Andersen J.H."/>
            <person name="Hansen E.H."/>
            <person name="Altermark B."/>
            <person name="Li C."/>
            <person name="Kuhnert E."/>
            <person name="Cox R.J."/>
            <person name="Crous P.W."/>
            <person name="Spatafora J.W."/>
            <person name="Lail K."/>
            <person name="Amirebrahimi M."/>
            <person name="Lipzen A."/>
            <person name="Pangilinan J."/>
            <person name="Andreopoulos W."/>
            <person name="Hayes R.D."/>
            <person name="Ng V."/>
            <person name="Grigoriev I.V."/>
            <person name="Jackson S.A."/>
            <person name="Sutton T.D.S."/>
            <person name="Dobson A.D.W."/>
            <person name="Rama T."/>
        </authorList>
    </citation>
    <scope>NUCLEOTIDE SEQUENCE</scope>
    <source>
        <strain evidence="2">TRa018bII</strain>
    </source>
</reference>
<protein>
    <submittedName>
        <fullName evidence="2">Uncharacterized protein</fullName>
    </submittedName>
</protein>
<dbReference type="OrthoDB" id="5397701at2759"/>
<evidence type="ECO:0000313" key="3">
    <source>
        <dbReference type="Proteomes" id="UP000824998"/>
    </source>
</evidence>
<dbReference type="PANTHER" id="PTHR37331">
    <property type="entry name" value="YALI0F11671P"/>
    <property type="match status" value="1"/>
</dbReference>
<dbReference type="PANTHER" id="PTHR37331:SF1">
    <property type="entry name" value="YALI0F11671P"/>
    <property type="match status" value="1"/>
</dbReference>
<dbReference type="Proteomes" id="UP000824998">
    <property type="component" value="Unassembled WGS sequence"/>
</dbReference>
<evidence type="ECO:0000256" key="1">
    <source>
        <dbReference type="SAM" id="MobiDB-lite"/>
    </source>
</evidence>
<feature type="compositionally biased region" description="Gly residues" evidence="1">
    <location>
        <begin position="128"/>
        <end position="156"/>
    </location>
</feature>